<dbReference type="InterPro" id="IPR020843">
    <property type="entry name" value="ER"/>
</dbReference>
<dbReference type="Pfam" id="PF08240">
    <property type="entry name" value="ADH_N"/>
    <property type="match status" value="1"/>
</dbReference>
<organism evidence="2 3">
    <name type="scientific">Imshaugia aleurites</name>
    <dbReference type="NCBI Taxonomy" id="172621"/>
    <lineage>
        <taxon>Eukaryota</taxon>
        <taxon>Fungi</taxon>
        <taxon>Dikarya</taxon>
        <taxon>Ascomycota</taxon>
        <taxon>Pezizomycotina</taxon>
        <taxon>Lecanoromycetes</taxon>
        <taxon>OSLEUM clade</taxon>
        <taxon>Lecanoromycetidae</taxon>
        <taxon>Lecanorales</taxon>
        <taxon>Lecanorineae</taxon>
        <taxon>Parmeliaceae</taxon>
        <taxon>Imshaugia</taxon>
    </lineage>
</organism>
<dbReference type="Gene3D" id="3.90.180.10">
    <property type="entry name" value="Medium-chain alcohol dehydrogenases, catalytic domain"/>
    <property type="match status" value="1"/>
</dbReference>
<dbReference type="Gene3D" id="3.40.50.720">
    <property type="entry name" value="NAD(P)-binding Rossmann-like Domain"/>
    <property type="match status" value="1"/>
</dbReference>
<dbReference type="SMART" id="SM00829">
    <property type="entry name" value="PKS_ER"/>
    <property type="match status" value="1"/>
</dbReference>
<dbReference type="PANTHER" id="PTHR43677">
    <property type="entry name" value="SHORT-CHAIN DEHYDROGENASE/REDUCTASE"/>
    <property type="match status" value="1"/>
</dbReference>
<dbReference type="Pfam" id="PF00107">
    <property type="entry name" value="ADH_zinc_N"/>
    <property type="match status" value="1"/>
</dbReference>
<evidence type="ECO:0000259" key="1">
    <source>
        <dbReference type="SMART" id="SM00829"/>
    </source>
</evidence>
<dbReference type="InterPro" id="IPR013154">
    <property type="entry name" value="ADH-like_N"/>
</dbReference>
<keyword evidence="3" id="KW-1185">Reference proteome</keyword>
<dbReference type="Proteomes" id="UP000664534">
    <property type="component" value="Unassembled WGS sequence"/>
</dbReference>
<evidence type="ECO:0000313" key="2">
    <source>
        <dbReference type="EMBL" id="CAF9920448.1"/>
    </source>
</evidence>
<evidence type="ECO:0000313" key="3">
    <source>
        <dbReference type="Proteomes" id="UP000664534"/>
    </source>
</evidence>
<accession>A0A8H3F9W5</accession>
<dbReference type="SUPFAM" id="SSF50129">
    <property type="entry name" value="GroES-like"/>
    <property type="match status" value="1"/>
</dbReference>
<dbReference type="SUPFAM" id="SSF51735">
    <property type="entry name" value="NAD(P)-binding Rossmann-fold domains"/>
    <property type="match status" value="1"/>
</dbReference>
<sequence>MRAIQVKEYLKGPQDLIVSSLPNPTPSADQYLIAVYATATNFFDLLQIRGKYQHQPPLPWISGSEFSGIVLSTPASNPSPAFKKGDRVFGAAQGGYATHVCATETTLRPVPNGWGFVDAAGLMVTAPTSYGALVTRAGVKKGDYVLIHAAAGGVGLAAVQIAKAFGATVIATAGSARKLEVAKGFGADYAVDYNKKGWEEEVKKLTPRGRGVDIVYDPVGMVNTSLKCTAWNGRILVIGFAAGDIEKVAMNRVLLKNVSLVGLHWGMYMREEPETVEDVWRGLFRLMDEGKFKGTVYSDRKFSGLESVGEALGMLGRRETWGKVVVSVPQDGQIHSLDRIRTLRLNRLDADTVDIDMFTGQTERLFYPAESVIQRLCFPLVSIGKQHMAMKAQRINDPEA</sequence>
<feature type="domain" description="Enoyl reductase (ER)" evidence="1">
    <location>
        <begin position="12"/>
        <end position="326"/>
    </location>
</feature>
<proteinExistence type="predicted"/>
<dbReference type="PROSITE" id="PS01162">
    <property type="entry name" value="QOR_ZETA_CRYSTAL"/>
    <property type="match status" value="1"/>
</dbReference>
<dbReference type="InterPro" id="IPR002364">
    <property type="entry name" value="Quin_OxRdtase/zeta-crystal_CS"/>
</dbReference>
<comment type="caution">
    <text evidence="2">The sequence shown here is derived from an EMBL/GenBank/DDBJ whole genome shotgun (WGS) entry which is preliminary data.</text>
</comment>
<dbReference type="EMBL" id="CAJPDT010000025">
    <property type="protein sequence ID" value="CAF9920448.1"/>
    <property type="molecule type" value="Genomic_DNA"/>
</dbReference>
<dbReference type="InterPro" id="IPR036291">
    <property type="entry name" value="NAD(P)-bd_dom_sf"/>
</dbReference>
<dbReference type="InterPro" id="IPR051397">
    <property type="entry name" value="Zn-ADH-like_protein"/>
</dbReference>
<dbReference type="GO" id="GO:0016491">
    <property type="term" value="F:oxidoreductase activity"/>
    <property type="evidence" value="ECO:0007669"/>
    <property type="project" value="InterPro"/>
</dbReference>
<dbReference type="GO" id="GO:0005739">
    <property type="term" value="C:mitochondrion"/>
    <property type="evidence" value="ECO:0007669"/>
    <property type="project" value="TreeGrafter"/>
</dbReference>
<name>A0A8H3F9W5_9LECA</name>
<dbReference type="PANTHER" id="PTHR43677:SF4">
    <property type="entry name" value="QUINONE OXIDOREDUCTASE-LIKE PROTEIN 2"/>
    <property type="match status" value="1"/>
</dbReference>
<dbReference type="InterPro" id="IPR013149">
    <property type="entry name" value="ADH-like_C"/>
</dbReference>
<gene>
    <name evidence="2" type="ORF">IMSHALPRED_004901</name>
</gene>
<protein>
    <recommendedName>
        <fullName evidence="1">Enoyl reductase (ER) domain-containing protein</fullName>
    </recommendedName>
</protein>
<dbReference type="OrthoDB" id="10257049at2759"/>
<reference evidence="2" key="1">
    <citation type="submission" date="2021-03" db="EMBL/GenBank/DDBJ databases">
        <authorList>
            <person name="Tagirdzhanova G."/>
        </authorList>
    </citation>
    <scope>NUCLEOTIDE SEQUENCE</scope>
</reference>
<dbReference type="CDD" id="cd08241">
    <property type="entry name" value="QOR1"/>
    <property type="match status" value="1"/>
</dbReference>
<dbReference type="InterPro" id="IPR011032">
    <property type="entry name" value="GroES-like_sf"/>
</dbReference>
<dbReference type="GO" id="GO:0008270">
    <property type="term" value="F:zinc ion binding"/>
    <property type="evidence" value="ECO:0007669"/>
    <property type="project" value="InterPro"/>
</dbReference>
<dbReference type="AlphaFoldDB" id="A0A8H3F9W5"/>